<dbReference type="EMBL" id="LN679138">
    <property type="protein sequence ID" value="CEL59158.1"/>
    <property type="molecule type" value="Genomic_DNA"/>
</dbReference>
<dbReference type="PANTHER" id="PTHR16932:SF18">
    <property type="entry name" value="INTERFERON, ALPHA-INDUCIBLE PROTEIN 27-LIKE 2"/>
    <property type="match status" value="1"/>
</dbReference>
<dbReference type="Pfam" id="PF06140">
    <property type="entry name" value="Ifi-6-16"/>
    <property type="match status" value="1"/>
</dbReference>
<keyword evidence="8" id="KW-1185">Reference proteome</keyword>
<reference evidence="7 8" key="1">
    <citation type="submission" date="2014-11" db="EMBL/GenBank/DDBJ databases">
        <authorList>
            <person name="Wibberg Daniel"/>
        </authorList>
    </citation>
    <scope>NUCLEOTIDE SEQUENCE [LARGE SCALE GENOMIC DNA]</scope>
    <source>
        <strain evidence="7">Rhizoctonia solani AG1-IB 7/3/14</strain>
    </source>
</reference>
<evidence type="ECO:0000256" key="5">
    <source>
        <dbReference type="ARBA" id="ARBA00023136"/>
    </source>
</evidence>
<dbReference type="PANTHER" id="PTHR16932">
    <property type="entry name" value="INTERFERON ALPHA-INDUCIBLE PROTEIN 27"/>
    <property type="match status" value="1"/>
</dbReference>
<accession>A0A0B7FSF7</accession>
<comment type="subcellular location">
    <subcellularLocation>
        <location evidence="1">Membrane</location>
        <topology evidence="1">Multi-pass membrane protein</topology>
    </subcellularLocation>
</comment>
<evidence type="ECO:0000256" key="3">
    <source>
        <dbReference type="ARBA" id="ARBA00022692"/>
    </source>
</evidence>
<feature type="transmembrane region" description="Helical" evidence="6">
    <location>
        <begin position="70"/>
        <end position="90"/>
    </location>
</feature>
<evidence type="ECO:0000256" key="4">
    <source>
        <dbReference type="ARBA" id="ARBA00022989"/>
    </source>
</evidence>
<dbReference type="InterPro" id="IPR038213">
    <property type="entry name" value="IFI6/IFI27-like_sf"/>
</dbReference>
<evidence type="ECO:0000256" key="1">
    <source>
        <dbReference type="ARBA" id="ARBA00004141"/>
    </source>
</evidence>
<dbReference type="InterPro" id="IPR009311">
    <property type="entry name" value="IFI6/IFI27-like"/>
</dbReference>
<dbReference type="OrthoDB" id="3311935at2759"/>
<name>A0A0B7FSF7_THACB</name>
<gene>
    <name evidence="7" type="ORF">RSOLAG1IB_09135</name>
</gene>
<keyword evidence="4 6" id="KW-1133">Transmembrane helix</keyword>
<evidence type="ECO:0000313" key="7">
    <source>
        <dbReference type="EMBL" id="CEL59158.1"/>
    </source>
</evidence>
<sequence length="120" mass="11804">MGNVSAALRSIGRAAQRAWNTFYSWATQPHIRRRFLIAAAVGAGVAILVPLTLATMGFGPAGVAAGSAAAAWQSAAYGGYVAAGSAFAVLQSLGATAGAVHLGLGLGGLAALGVVIIDPK</sequence>
<dbReference type="Proteomes" id="UP000059188">
    <property type="component" value="Unassembled WGS sequence"/>
</dbReference>
<feature type="transmembrane region" description="Helical" evidence="6">
    <location>
        <begin position="97"/>
        <end position="117"/>
    </location>
</feature>
<protein>
    <submittedName>
        <fullName evidence="7">Uncharacterized protein</fullName>
    </submittedName>
</protein>
<keyword evidence="3 6" id="KW-0812">Transmembrane</keyword>
<keyword evidence="5 6" id="KW-0472">Membrane</keyword>
<evidence type="ECO:0000256" key="2">
    <source>
        <dbReference type="ARBA" id="ARBA00007262"/>
    </source>
</evidence>
<feature type="transmembrane region" description="Helical" evidence="6">
    <location>
        <begin position="35"/>
        <end position="58"/>
    </location>
</feature>
<dbReference type="Gene3D" id="6.10.110.10">
    <property type="match status" value="1"/>
</dbReference>
<evidence type="ECO:0000313" key="8">
    <source>
        <dbReference type="Proteomes" id="UP000059188"/>
    </source>
</evidence>
<dbReference type="AlphaFoldDB" id="A0A0B7FSF7"/>
<dbReference type="GO" id="GO:0016020">
    <property type="term" value="C:membrane"/>
    <property type="evidence" value="ECO:0007669"/>
    <property type="project" value="UniProtKB-SubCell"/>
</dbReference>
<proteinExistence type="inferred from homology"/>
<evidence type="ECO:0000256" key="6">
    <source>
        <dbReference type="SAM" id="Phobius"/>
    </source>
</evidence>
<comment type="similarity">
    <text evidence="2">Belongs to the IFI6/IFI27 family.</text>
</comment>
<organism evidence="7 8">
    <name type="scientific">Thanatephorus cucumeris (strain AG1-IB / isolate 7/3/14)</name>
    <name type="common">Lettuce bottom rot fungus</name>
    <name type="synonym">Rhizoctonia solani</name>
    <dbReference type="NCBI Taxonomy" id="1108050"/>
    <lineage>
        <taxon>Eukaryota</taxon>
        <taxon>Fungi</taxon>
        <taxon>Dikarya</taxon>
        <taxon>Basidiomycota</taxon>
        <taxon>Agaricomycotina</taxon>
        <taxon>Agaricomycetes</taxon>
        <taxon>Cantharellales</taxon>
        <taxon>Ceratobasidiaceae</taxon>
        <taxon>Rhizoctonia</taxon>
        <taxon>Rhizoctonia solani AG-1</taxon>
    </lineage>
</organism>